<dbReference type="Proteomes" id="UP000635335">
    <property type="component" value="Unassembled WGS sequence"/>
</dbReference>
<dbReference type="RefSeq" id="WP_019452924.1">
    <property type="nucleotide sequence ID" value="NZ_CP016948.1"/>
</dbReference>
<evidence type="ECO:0000259" key="1">
    <source>
        <dbReference type="Pfam" id="PF15919"/>
    </source>
</evidence>
<dbReference type="SUPFAM" id="SSF143100">
    <property type="entry name" value="TTHA1013/TTHA0281-like"/>
    <property type="match status" value="1"/>
</dbReference>
<evidence type="ECO:0000313" key="2">
    <source>
        <dbReference type="EMBL" id="MBH1920942.1"/>
    </source>
</evidence>
<dbReference type="InterPro" id="IPR031807">
    <property type="entry name" value="HicB-like"/>
</dbReference>
<feature type="domain" description="HicB-like antitoxin of toxin-antitoxin system" evidence="1">
    <location>
        <begin position="3"/>
        <end position="129"/>
    </location>
</feature>
<name>A0ABS0M046_9GAMM</name>
<dbReference type="EMBL" id="JADUMB010000003">
    <property type="protein sequence ID" value="MBH1920942.1"/>
    <property type="molecule type" value="Genomic_DNA"/>
</dbReference>
<dbReference type="InterPro" id="IPR035069">
    <property type="entry name" value="TTHA1013/TTHA0281-like"/>
</dbReference>
<comment type="caution">
    <text evidence="2">The sequence shown here is derived from an EMBL/GenBank/DDBJ whole genome shotgun (WGS) entry which is preliminary data.</text>
</comment>
<dbReference type="CDD" id="cd22231">
    <property type="entry name" value="RHH_NikR_HicB-like"/>
    <property type="match status" value="1"/>
</dbReference>
<dbReference type="InterPro" id="IPR013321">
    <property type="entry name" value="Arc_rbn_hlx_hlx"/>
</dbReference>
<sequence>MFYPAYIHTESDGSASGFFPDVPGCYFAGASLDDAFADAQSALDAHFELLSEDNQPIPRPRAVAVHLAKNAESFEGGQWLLIAINMDKFDGRAERINITLPHRLLSRIDSLVRQHPGYGSRSGFLAAAARNELLKVE</sequence>
<gene>
    <name evidence="2" type="ORF">I5U16_12400</name>
</gene>
<protein>
    <submittedName>
        <fullName evidence="2">Type II toxin-antitoxin system HicB family antitoxin</fullName>
    </submittedName>
</protein>
<organism evidence="2 3">
    <name type="scientific">Serratia surfactantfaciens</name>
    <dbReference type="NCBI Taxonomy" id="2741499"/>
    <lineage>
        <taxon>Bacteria</taxon>
        <taxon>Pseudomonadati</taxon>
        <taxon>Pseudomonadota</taxon>
        <taxon>Gammaproteobacteria</taxon>
        <taxon>Enterobacterales</taxon>
        <taxon>Yersiniaceae</taxon>
        <taxon>Serratia</taxon>
    </lineage>
</organism>
<accession>A0ABS0M046</accession>
<keyword evidence="3" id="KW-1185">Reference proteome</keyword>
<dbReference type="Gene3D" id="3.30.160.250">
    <property type="match status" value="1"/>
</dbReference>
<evidence type="ECO:0000313" key="3">
    <source>
        <dbReference type="Proteomes" id="UP000635335"/>
    </source>
</evidence>
<reference evidence="2 3" key="1">
    <citation type="submission" date="2020-11" db="EMBL/GenBank/DDBJ databases">
        <title>Enhanced detection system for hospital associated transmission using whole genome sequencing surveillance.</title>
        <authorList>
            <person name="Harrison L.H."/>
            <person name="Van Tyne D."/>
            <person name="Marsh J.W."/>
            <person name="Griffith M.P."/>
            <person name="Snyder D.J."/>
            <person name="Cooper V.S."/>
            <person name="Mustapha M."/>
        </authorList>
    </citation>
    <scope>NUCLEOTIDE SEQUENCE [LARGE SCALE GENOMIC DNA]</scope>
    <source>
        <strain evidence="2 3">SER00227</strain>
    </source>
</reference>
<dbReference type="Pfam" id="PF15919">
    <property type="entry name" value="HicB_lk_antitox"/>
    <property type="match status" value="1"/>
</dbReference>
<dbReference type="Gene3D" id="1.10.1220.10">
    <property type="entry name" value="Met repressor-like"/>
    <property type="match status" value="1"/>
</dbReference>
<proteinExistence type="predicted"/>